<organism evidence="2 3">
    <name type="scientific">Methylocella tundrae</name>
    <dbReference type="NCBI Taxonomy" id="227605"/>
    <lineage>
        <taxon>Bacteria</taxon>
        <taxon>Pseudomonadati</taxon>
        <taxon>Pseudomonadota</taxon>
        <taxon>Alphaproteobacteria</taxon>
        <taxon>Hyphomicrobiales</taxon>
        <taxon>Beijerinckiaceae</taxon>
        <taxon>Methylocella</taxon>
    </lineage>
</organism>
<dbReference type="PANTHER" id="PTHR19879:SF9">
    <property type="entry name" value="TRANSCRIPTION INITIATION FACTOR TFIID SUBUNIT 5"/>
    <property type="match status" value="1"/>
</dbReference>
<gene>
    <name evidence="2" type="ORF">MTUNDRAET4_3330</name>
</gene>
<dbReference type="SMART" id="SM00320">
    <property type="entry name" value="WD40"/>
    <property type="match status" value="6"/>
</dbReference>
<evidence type="ECO:0000259" key="1">
    <source>
        <dbReference type="Pfam" id="PF12894"/>
    </source>
</evidence>
<evidence type="ECO:0000313" key="2">
    <source>
        <dbReference type="EMBL" id="VFU10217.1"/>
    </source>
</evidence>
<dbReference type="Proteomes" id="UP000294360">
    <property type="component" value="Chromosome"/>
</dbReference>
<accession>A0A4U8Z412</accession>
<dbReference type="InterPro" id="IPR001680">
    <property type="entry name" value="WD40_rpt"/>
</dbReference>
<dbReference type="AlphaFoldDB" id="A0A4U8Z412"/>
<dbReference type="PANTHER" id="PTHR19879">
    <property type="entry name" value="TRANSCRIPTION INITIATION FACTOR TFIID"/>
    <property type="match status" value="1"/>
</dbReference>
<dbReference type="InterPro" id="IPR024977">
    <property type="entry name" value="Apc4-like_WD40_dom"/>
</dbReference>
<dbReference type="OrthoDB" id="9814620at2"/>
<protein>
    <submittedName>
        <fullName evidence="2">WD-40 repeat protein</fullName>
    </submittedName>
</protein>
<dbReference type="Gene3D" id="2.130.10.10">
    <property type="entry name" value="YVTN repeat-like/Quinoprotein amine dehydrogenase"/>
    <property type="match status" value="2"/>
</dbReference>
<dbReference type="RefSeq" id="WP_134490881.1">
    <property type="nucleotide sequence ID" value="NZ_LR536450.1"/>
</dbReference>
<dbReference type="Pfam" id="PF00400">
    <property type="entry name" value="WD40"/>
    <property type="match status" value="1"/>
</dbReference>
<dbReference type="Pfam" id="PF12894">
    <property type="entry name" value="ANAPC4_WD40"/>
    <property type="match status" value="1"/>
</dbReference>
<dbReference type="SUPFAM" id="SSF63829">
    <property type="entry name" value="Calcium-dependent phosphotriesterase"/>
    <property type="match status" value="1"/>
</dbReference>
<name>A0A4U8Z412_METTU</name>
<dbReference type="EMBL" id="LR536450">
    <property type="protein sequence ID" value="VFU10217.1"/>
    <property type="molecule type" value="Genomic_DNA"/>
</dbReference>
<dbReference type="InterPro" id="IPR015943">
    <property type="entry name" value="WD40/YVTN_repeat-like_dom_sf"/>
</dbReference>
<sequence>MVEPINSLTSNVAPIDAGAPVTAAAFIGATPALALGDGHVLLTGTGGQKRIAVHPDAAILVAAKAGKELATGGDDGRVVLISEDGAPRQIAYEKGRWIDALAARGDGALAWSTGKQVFARDPKGEIKTTTAPSSVRGLAFLPKGYRIAISHYNGARLWFPNAAAPPEELHWKGSHLEITVSPDGRFIVTAMQENSLHAWRLADKKDLRLSGYPAKPRSMSWSSDGHWLATSGADASIIWPFNSKEGPINKAPRECGVRQAKISCVAFHPKSPVLAQGYEDGMILLCRLADGAELLVRASGAGENAAVTALCWDDAGRRLLFVCADGASGILTMPA</sequence>
<proteinExistence type="predicted"/>
<evidence type="ECO:0000313" key="3">
    <source>
        <dbReference type="Proteomes" id="UP000294360"/>
    </source>
</evidence>
<dbReference type="KEGG" id="mtun:MTUNDRAET4_3330"/>
<feature type="domain" description="Anaphase-promoting complex subunit 4-like WD40" evidence="1">
    <location>
        <begin position="266"/>
        <end position="331"/>
    </location>
</feature>
<reference evidence="2 3" key="1">
    <citation type="submission" date="2019-03" db="EMBL/GenBank/DDBJ databases">
        <authorList>
            <person name="Kox A.R. M."/>
        </authorList>
    </citation>
    <scope>NUCLEOTIDE SEQUENCE [LARGE SCALE GENOMIC DNA]</scope>
    <source>
        <strain evidence="2">MTUNDRAET4 annotated genome</strain>
    </source>
</reference>